<sequence>AARREEFQKLLTAARRREFDRVRVESVDRGHRNDMERRQFEAELQTFGIQVLYVGEPEKQAPQYRKLQRGIRGVLAEWEVDETSQRTYKRHRFRAQQGKWRGGPIPYGLQPDRTGWFEPDPETYPILLWMLERRAASQGYHAITKQLNQGIALAEGQPREVPPTPGLIMYRRKPYLERQDPETGELIHEPRPMPSGTWTVSTIEKICKRVFDGVYAGVLRWGERYNKFEEDADGNRKQAVRVETGRPLIPEELLRRVQAVELAAHEGEAATMSAFNSYLLTLRCGACGGAMHGYTSTKYKGDKTYRYRKYRCARRVNKPGACRMPMLSADELERLVLDVVMKDIIERSHEALVEEINDAIARKHTELLSAIAVAEVRLRELEERREAALDALTTQYKGVTERTRAALAEQADRMVCAYDEVEEQIRKLRLGMAVMDEQARSIMLILTDPLLDPSRWQEPEAIQALKRALKLLVHDLILREKVPGEFHVEVQLYAIRQSLLHESAWESNPPTKLVTPPAGFEDQGSHRATSALAVIVA</sequence>
<dbReference type="GO" id="GO:0003677">
    <property type="term" value="F:DNA binding"/>
    <property type="evidence" value="ECO:0007669"/>
    <property type="project" value="UniProtKB-KW"/>
</dbReference>
<dbReference type="SUPFAM" id="SSF53041">
    <property type="entry name" value="Resolvase-like"/>
    <property type="match status" value="1"/>
</dbReference>
<comment type="caution">
    <text evidence="5">The sequence shown here is derived from an EMBL/GenBank/DDBJ whole genome shotgun (WGS) entry which is preliminary data.</text>
</comment>
<dbReference type="InterPro" id="IPR036162">
    <property type="entry name" value="Resolvase-like_N_sf"/>
</dbReference>
<gene>
    <name evidence="5" type="ORF">A9Q02_21620</name>
</gene>
<name>A0A2H3KSI7_9CHLR</name>
<dbReference type="InterPro" id="IPR011109">
    <property type="entry name" value="DNA_bind_recombinase_dom"/>
</dbReference>
<organism evidence="5 6">
    <name type="scientific">Candidatus Chloroploca asiatica</name>
    <dbReference type="NCBI Taxonomy" id="1506545"/>
    <lineage>
        <taxon>Bacteria</taxon>
        <taxon>Bacillati</taxon>
        <taxon>Chloroflexota</taxon>
        <taxon>Chloroflexia</taxon>
        <taxon>Chloroflexales</taxon>
        <taxon>Chloroflexineae</taxon>
        <taxon>Oscillochloridaceae</taxon>
        <taxon>Candidatus Chloroploca</taxon>
    </lineage>
</organism>
<dbReference type="PANTHER" id="PTHR30461:SF2">
    <property type="entry name" value="SERINE RECOMBINASE PINE-RELATED"/>
    <property type="match status" value="1"/>
</dbReference>
<dbReference type="PROSITE" id="PS51737">
    <property type="entry name" value="RECOMBINASE_DNA_BIND"/>
    <property type="match status" value="1"/>
</dbReference>
<evidence type="ECO:0000256" key="1">
    <source>
        <dbReference type="ARBA" id="ARBA00023125"/>
    </source>
</evidence>
<keyword evidence="2" id="KW-0233">DNA recombination</keyword>
<dbReference type="EMBL" id="LYXE01000034">
    <property type="protein sequence ID" value="PDW00629.1"/>
    <property type="molecule type" value="Genomic_DNA"/>
</dbReference>
<accession>A0A2H3KSI7</accession>
<dbReference type="PANTHER" id="PTHR30461">
    <property type="entry name" value="DNA-INVERTASE FROM LAMBDOID PROPHAGE"/>
    <property type="match status" value="1"/>
</dbReference>
<feature type="coiled-coil region" evidence="3">
    <location>
        <begin position="364"/>
        <end position="438"/>
    </location>
</feature>
<feature type="domain" description="Recombinase" evidence="4">
    <location>
        <begin position="106"/>
        <end position="267"/>
    </location>
</feature>
<dbReference type="InterPro" id="IPR006119">
    <property type="entry name" value="Resolv_N"/>
</dbReference>
<dbReference type="GO" id="GO:0000150">
    <property type="term" value="F:DNA strand exchange activity"/>
    <property type="evidence" value="ECO:0007669"/>
    <property type="project" value="InterPro"/>
</dbReference>
<keyword evidence="1" id="KW-0238">DNA-binding</keyword>
<evidence type="ECO:0000256" key="2">
    <source>
        <dbReference type="ARBA" id="ARBA00023172"/>
    </source>
</evidence>
<dbReference type="AlphaFoldDB" id="A0A2H3KSI7"/>
<dbReference type="InterPro" id="IPR038109">
    <property type="entry name" value="DNA_bind_recomb_sf"/>
</dbReference>
<evidence type="ECO:0000259" key="4">
    <source>
        <dbReference type="PROSITE" id="PS51737"/>
    </source>
</evidence>
<dbReference type="Gene3D" id="3.40.50.1390">
    <property type="entry name" value="Resolvase, N-terminal catalytic domain"/>
    <property type="match status" value="1"/>
</dbReference>
<keyword evidence="6" id="KW-1185">Reference proteome</keyword>
<protein>
    <recommendedName>
        <fullName evidence="4">Recombinase domain-containing protein</fullName>
    </recommendedName>
</protein>
<dbReference type="Pfam" id="PF13408">
    <property type="entry name" value="Zn_ribbon_recom"/>
    <property type="match status" value="1"/>
</dbReference>
<feature type="non-terminal residue" evidence="5">
    <location>
        <position position="1"/>
    </location>
</feature>
<evidence type="ECO:0000256" key="3">
    <source>
        <dbReference type="SAM" id="Coils"/>
    </source>
</evidence>
<dbReference type="InterPro" id="IPR050639">
    <property type="entry name" value="SSR_resolvase"/>
</dbReference>
<proteinExistence type="predicted"/>
<dbReference type="Pfam" id="PF00239">
    <property type="entry name" value="Resolvase"/>
    <property type="match status" value="1"/>
</dbReference>
<evidence type="ECO:0000313" key="6">
    <source>
        <dbReference type="Proteomes" id="UP000220922"/>
    </source>
</evidence>
<reference evidence="5 6" key="1">
    <citation type="submission" date="2016-05" db="EMBL/GenBank/DDBJ databases">
        <authorList>
            <person name="Lavstsen T."/>
            <person name="Jespersen J.S."/>
        </authorList>
    </citation>
    <scope>NUCLEOTIDE SEQUENCE [LARGE SCALE GENOMIC DNA]</scope>
    <source>
        <strain evidence="5 6">B7-9</strain>
    </source>
</reference>
<dbReference type="Gene3D" id="3.90.1750.20">
    <property type="entry name" value="Putative Large Serine Recombinase, Chain B, Domain 2"/>
    <property type="match status" value="1"/>
</dbReference>
<dbReference type="Proteomes" id="UP000220922">
    <property type="component" value="Unassembled WGS sequence"/>
</dbReference>
<dbReference type="InterPro" id="IPR025827">
    <property type="entry name" value="Zn_ribbon_recom_dom"/>
</dbReference>
<evidence type="ECO:0000313" key="5">
    <source>
        <dbReference type="EMBL" id="PDW00629.1"/>
    </source>
</evidence>
<dbReference type="OrthoDB" id="9811097at2"/>
<keyword evidence="3" id="KW-0175">Coiled coil</keyword>